<dbReference type="InterPro" id="IPR001547">
    <property type="entry name" value="Glyco_hydro_5"/>
</dbReference>
<sequence length="580" mass="65384">MAHLRLTSLILLLIIMACSQTRAQGFLHASGKQIVNGKGQNVLLRGVGLGGWMLQEGYMLQVNGQGMQHSIKARIDNLIGEDSTQAFYDTWLANHTRRIDIDSMKAWGFNSVRLPMHFNLYTLPIDEEPEPGKQTWLDKGFRITDSLLTWCKANQMYLILDLHAAPGGQGNDLNISDRDPSKPSLWDSEANRRKTIALWKKLAERYANEPFIGGYDILNEPNWGFQDLANDKNGLKETGNAPLKQLMIDITNAIREIDKNHLIIIEGNGWGNNYNGILPTWDNNMVLSFHKYWNFNTTGSIQHILDTRDKYNVPVWLGETGENSNVWFTEAVQLLEANNIGWAWWPLKKLGNNNPMQVHSNKDYDKILAFWSNKGPRPTAAEAYNGVMQLATALKLENTTIKRDVLDALFRQPFSQTTIPFKANVIKSGAIIKAVDYDLGRNGVAYFDKDTADYHVSNGNRGGNQGRTYRNDGVDISADPTTNSYYVNHTEAGEWLQYTFEVAKTGHYLIKLNCNPVKADAKLSVRINNKGTKEIAFPKAAGWQALEIKDIELKKGPNNLRIYIDAGDMSLGDMQFTEVK</sequence>
<keyword evidence="5 7" id="KW-0326">Glycosidase</keyword>
<evidence type="ECO:0000256" key="6">
    <source>
        <dbReference type="ARBA" id="ARBA00023326"/>
    </source>
</evidence>
<dbReference type="SUPFAM" id="SSF51445">
    <property type="entry name" value="(Trans)glycosidases"/>
    <property type="match status" value="1"/>
</dbReference>
<dbReference type="Gene3D" id="2.60.120.260">
    <property type="entry name" value="Galactose-binding domain-like"/>
    <property type="match status" value="1"/>
</dbReference>
<comment type="similarity">
    <text evidence="1 7">Belongs to the glycosyl hydrolase 5 (cellulase A) family.</text>
</comment>
<keyword evidence="12" id="KW-1185">Reference proteome</keyword>
<accession>A0ABS3YP17</accession>
<proteinExistence type="inferred from homology"/>
<evidence type="ECO:0000259" key="9">
    <source>
        <dbReference type="Pfam" id="PF00150"/>
    </source>
</evidence>
<evidence type="ECO:0000256" key="8">
    <source>
        <dbReference type="SAM" id="SignalP"/>
    </source>
</evidence>
<protein>
    <submittedName>
        <fullName evidence="11">Cellulase family glycosylhydrolase</fullName>
    </submittedName>
</protein>
<evidence type="ECO:0000256" key="1">
    <source>
        <dbReference type="ARBA" id="ARBA00005641"/>
    </source>
</evidence>
<reference evidence="11 12" key="1">
    <citation type="submission" date="2021-03" db="EMBL/GenBank/DDBJ databases">
        <title>Assistant Professor.</title>
        <authorList>
            <person name="Huq M.A."/>
        </authorList>
    </citation>
    <scope>NUCLEOTIDE SEQUENCE [LARGE SCALE GENOMIC DNA]</scope>
    <source>
        <strain evidence="11 12">MAH-29</strain>
    </source>
</reference>
<evidence type="ECO:0000259" key="10">
    <source>
        <dbReference type="Pfam" id="PF18099"/>
    </source>
</evidence>
<dbReference type="Gene3D" id="3.20.20.80">
    <property type="entry name" value="Glycosidases"/>
    <property type="match status" value="1"/>
</dbReference>
<dbReference type="InterPro" id="IPR050386">
    <property type="entry name" value="Glycosyl_hydrolase_5"/>
</dbReference>
<evidence type="ECO:0000256" key="7">
    <source>
        <dbReference type="RuleBase" id="RU361153"/>
    </source>
</evidence>
<dbReference type="RefSeq" id="WP_209137633.1">
    <property type="nucleotide sequence ID" value="NZ_JAGHKO010000001.1"/>
</dbReference>
<dbReference type="PANTHER" id="PTHR31297:SF41">
    <property type="entry name" value="ENDOGLUCANASE, PUTATIVE (AFU_ORTHOLOGUE AFUA_5G01830)-RELATED"/>
    <property type="match status" value="1"/>
</dbReference>
<dbReference type="CDD" id="cd04080">
    <property type="entry name" value="CBM6_cellulase-like"/>
    <property type="match status" value="1"/>
</dbReference>
<comment type="caution">
    <text evidence="11">The sequence shown here is derived from an EMBL/GenBank/DDBJ whole genome shotgun (WGS) entry which is preliminary data.</text>
</comment>
<dbReference type="Pfam" id="PF18099">
    <property type="entry name" value="CBM_35_2"/>
    <property type="match status" value="1"/>
</dbReference>
<gene>
    <name evidence="11" type="ORF">J7I42_04800</name>
</gene>
<organism evidence="11 12">
    <name type="scientific">Niastella soli</name>
    <dbReference type="NCBI Taxonomy" id="2821487"/>
    <lineage>
        <taxon>Bacteria</taxon>
        <taxon>Pseudomonadati</taxon>
        <taxon>Bacteroidota</taxon>
        <taxon>Chitinophagia</taxon>
        <taxon>Chitinophagales</taxon>
        <taxon>Chitinophagaceae</taxon>
        <taxon>Niastella</taxon>
    </lineage>
</organism>
<evidence type="ECO:0000256" key="3">
    <source>
        <dbReference type="ARBA" id="ARBA00023001"/>
    </source>
</evidence>
<keyword evidence="2 7" id="KW-0378">Hydrolase</keyword>
<dbReference type="EMBL" id="JAGHKO010000001">
    <property type="protein sequence ID" value="MBO9199573.1"/>
    <property type="molecule type" value="Genomic_DNA"/>
</dbReference>
<keyword evidence="4" id="KW-0119">Carbohydrate metabolism</keyword>
<dbReference type="PROSITE" id="PS51257">
    <property type="entry name" value="PROKAR_LIPOPROTEIN"/>
    <property type="match status" value="1"/>
</dbReference>
<evidence type="ECO:0000313" key="12">
    <source>
        <dbReference type="Proteomes" id="UP000677244"/>
    </source>
</evidence>
<feature type="domain" description="Glycoside hydrolase family 5" evidence="9">
    <location>
        <begin position="91"/>
        <end position="348"/>
    </location>
</feature>
<dbReference type="InterPro" id="IPR008979">
    <property type="entry name" value="Galactose-bd-like_sf"/>
</dbReference>
<dbReference type="PANTHER" id="PTHR31297">
    <property type="entry name" value="GLUCAN ENDO-1,6-BETA-GLUCOSIDASE B"/>
    <property type="match status" value="1"/>
</dbReference>
<dbReference type="InterPro" id="IPR017853">
    <property type="entry name" value="GH"/>
</dbReference>
<dbReference type="SUPFAM" id="SSF49785">
    <property type="entry name" value="Galactose-binding domain-like"/>
    <property type="match status" value="1"/>
</dbReference>
<feature type="domain" description="Carbohydrate binding module family 35" evidence="10">
    <location>
        <begin position="471"/>
        <end position="571"/>
    </location>
</feature>
<evidence type="ECO:0000256" key="2">
    <source>
        <dbReference type="ARBA" id="ARBA00022801"/>
    </source>
</evidence>
<evidence type="ECO:0000256" key="4">
    <source>
        <dbReference type="ARBA" id="ARBA00023277"/>
    </source>
</evidence>
<dbReference type="InterPro" id="IPR041342">
    <property type="entry name" value="CBM35"/>
</dbReference>
<name>A0ABS3YP17_9BACT</name>
<feature type="chain" id="PRO_5045363590" evidence="8">
    <location>
        <begin position="24"/>
        <end position="580"/>
    </location>
</feature>
<keyword evidence="8" id="KW-0732">Signal</keyword>
<evidence type="ECO:0000313" key="11">
    <source>
        <dbReference type="EMBL" id="MBO9199573.1"/>
    </source>
</evidence>
<keyword evidence="3" id="KW-0136">Cellulose degradation</keyword>
<evidence type="ECO:0000256" key="5">
    <source>
        <dbReference type="ARBA" id="ARBA00023295"/>
    </source>
</evidence>
<dbReference type="Proteomes" id="UP000677244">
    <property type="component" value="Unassembled WGS sequence"/>
</dbReference>
<dbReference type="Pfam" id="PF00150">
    <property type="entry name" value="Cellulase"/>
    <property type="match status" value="1"/>
</dbReference>
<feature type="signal peptide" evidence="8">
    <location>
        <begin position="1"/>
        <end position="23"/>
    </location>
</feature>
<keyword evidence="6" id="KW-0624">Polysaccharide degradation</keyword>